<dbReference type="RefSeq" id="YP_010770233.1">
    <property type="nucleotide sequence ID" value="NC_074204.1"/>
</dbReference>
<accession>A0A8S5L151</accession>
<dbReference type="GeneID" id="80399486"/>
<keyword evidence="1" id="KW-0946">Virion</keyword>
<dbReference type="Proteomes" id="UP000681599">
    <property type="component" value="Segment"/>
</dbReference>
<protein>
    <submittedName>
        <fullName evidence="1">Coat protein</fullName>
    </submittedName>
</protein>
<name>A0A8S5L151_9VIRU</name>
<sequence length="161" mass="17060">MAISHGPNGTPIDGLSALTFPVGPLNFDADFRILEDEPGRVVMADVTSPYSQLSTIRIAQSSKPNVYAGTSIDPTAFLANRRGTDTILEVREVWSDPLDATGPKLMPVRCAVTLSLPTCDAITASDVQALIARAVALAFRQGEATATNGINDLLHGVVRKD</sequence>
<evidence type="ECO:0000313" key="2">
    <source>
        <dbReference type="Proteomes" id="UP000681599"/>
    </source>
</evidence>
<gene>
    <name evidence="1" type="primary">SRR7976324_1_2</name>
</gene>
<evidence type="ECO:0000313" key="1">
    <source>
        <dbReference type="EMBL" id="DAD51167.1"/>
    </source>
</evidence>
<dbReference type="EMBL" id="BK013740">
    <property type="protein sequence ID" value="DAD51167.1"/>
    <property type="molecule type" value="Genomic_RNA"/>
</dbReference>
<keyword evidence="2" id="KW-1185">Reference proteome</keyword>
<reference evidence="1" key="1">
    <citation type="submission" date="2020-09" db="EMBL/GenBank/DDBJ databases">
        <title>Leviviricetes taxonomy.</title>
        <authorList>
            <person name="Stockdale S.R."/>
            <person name="Callanan J."/>
            <person name="Adriaenssens E.M."/>
            <person name="Kuhn J.H."/>
            <person name="Rumnieks J."/>
            <person name="Shkoporov A."/>
            <person name="Draper L.A."/>
            <person name="Ross P."/>
            <person name="Hill C."/>
        </authorList>
    </citation>
    <scope>NUCLEOTIDE SEQUENCE</scope>
</reference>
<keyword evidence="1" id="KW-0167">Capsid protein</keyword>
<dbReference type="KEGG" id="vg:80399486"/>
<dbReference type="GO" id="GO:0019028">
    <property type="term" value="C:viral capsid"/>
    <property type="evidence" value="ECO:0007669"/>
    <property type="project" value="UniProtKB-KW"/>
</dbReference>
<proteinExistence type="predicted"/>
<organism evidence="1 2">
    <name type="scientific">ssRNA phage SRR7976324_1</name>
    <dbReference type="NCBI Taxonomy" id="2786694"/>
    <lineage>
        <taxon>Viruses</taxon>
        <taxon>Riboviria</taxon>
        <taxon>Orthornavirae</taxon>
        <taxon>Lenarviricota</taxon>
        <taxon>Leviviricetes</taxon>
        <taxon>Timlovirales</taxon>
        <taxon>Blumeviridae</taxon>
        <taxon>Shihwivirus</taxon>
        <taxon>Shihwivirus caenenecus</taxon>
    </lineage>
</organism>